<proteinExistence type="predicted"/>
<gene>
    <name evidence="2" type="ORF">PLEPLA_LOCUS45394</name>
</gene>
<keyword evidence="3" id="KW-1185">Reference proteome</keyword>
<reference evidence="2" key="1">
    <citation type="submission" date="2020-03" db="EMBL/GenBank/DDBJ databases">
        <authorList>
            <person name="Weist P."/>
        </authorList>
    </citation>
    <scope>NUCLEOTIDE SEQUENCE</scope>
</reference>
<evidence type="ECO:0000313" key="2">
    <source>
        <dbReference type="EMBL" id="CAB1457570.1"/>
    </source>
</evidence>
<feature type="region of interest" description="Disordered" evidence="1">
    <location>
        <begin position="1"/>
        <end position="30"/>
    </location>
</feature>
<dbReference type="Proteomes" id="UP001153269">
    <property type="component" value="Unassembled WGS sequence"/>
</dbReference>
<name>A0A9N7W095_PLEPL</name>
<dbReference type="EMBL" id="CADEAL010004348">
    <property type="protein sequence ID" value="CAB1457570.1"/>
    <property type="molecule type" value="Genomic_DNA"/>
</dbReference>
<dbReference type="AlphaFoldDB" id="A0A9N7W095"/>
<protein>
    <submittedName>
        <fullName evidence="2">Uncharacterized protein</fullName>
    </submittedName>
</protein>
<accession>A0A9N7W095</accession>
<organism evidence="2 3">
    <name type="scientific">Pleuronectes platessa</name>
    <name type="common">European plaice</name>
    <dbReference type="NCBI Taxonomy" id="8262"/>
    <lineage>
        <taxon>Eukaryota</taxon>
        <taxon>Metazoa</taxon>
        <taxon>Chordata</taxon>
        <taxon>Craniata</taxon>
        <taxon>Vertebrata</taxon>
        <taxon>Euteleostomi</taxon>
        <taxon>Actinopterygii</taxon>
        <taxon>Neopterygii</taxon>
        <taxon>Teleostei</taxon>
        <taxon>Neoteleostei</taxon>
        <taxon>Acanthomorphata</taxon>
        <taxon>Carangaria</taxon>
        <taxon>Pleuronectiformes</taxon>
        <taxon>Pleuronectoidei</taxon>
        <taxon>Pleuronectidae</taxon>
        <taxon>Pleuronectes</taxon>
    </lineage>
</organism>
<evidence type="ECO:0000313" key="3">
    <source>
        <dbReference type="Proteomes" id="UP001153269"/>
    </source>
</evidence>
<sequence>MDAKLRQDEDTDGDYIAKPPRWDKTRSALNPVKTPPLTYAVCVCAYGSDLRTHCTRGDNAGGSSGRRRECGSGLEEPALPRLFSQDARETCAGSHLFPLPLSNTS</sequence>
<comment type="caution">
    <text evidence="2">The sequence shown here is derived from an EMBL/GenBank/DDBJ whole genome shotgun (WGS) entry which is preliminary data.</text>
</comment>
<evidence type="ECO:0000256" key="1">
    <source>
        <dbReference type="SAM" id="MobiDB-lite"/>
    </source>
</evidence>